<name>L9YK53_9EURY</name>
<dbReference type="AlphaFoldDB" id="L9YK53"/>
<evidence type="ECO:0000313" key="3">
    <source>
        <dbReference type="Proteomes" id="UP000011618"/>
    </source>
</evidence>
<gene>
    <name evidence="2" type="ORF">C487_15379</name>
</gene>
<proteinExistence type="inferred from homology"/>
<protein>
    <submittedName>
        <fullName evidence="2">Extracellular solute-binding protein family 1</fullName>
    </submittedName>
</protein>
<sequence length="375" mass="39971">MTGRATIRTTEPTDWPEVTLAERRTETAMSVGSNYSRLYSHDIGTETSCICALPPMVRMHSRDGRVESGPRSRRRVLAATGGLAAGLVGVAGCLGSTDGVRVLAAGSLAAAFENGIGPAFESASGLRYEGEYYGTNAVLRLVEDGTKHPDVVIGADVELLRERLYPDHADWDAEFAANEVVIAYAPETALGSRLAAGEPWYEVFATADEGAIAISDPDLDPLGYRALLLFELAERAHELEGFRDAMADKVARVADEPQLLAGLENGDRACAVAYSNMAAVRDVAVRRLDDAYNFGDAAFADRYARASYTTDGGHTVEGTPVVYNATVCSDADAPAAGREFVSFLLENGTLLTEHGLRVDDSLPRFHGAPPEAIGP</sequence>
<comment type="similarity">
    <text evidence="1">Belongs to the bacterial solute-binding protein 1 family. WtpA subfamily.</text>
</comment>
<dbReference type="InterPro" id="IPR050682">
    <property type="entry name" value="ModA/WtpA"/>
</dbReference>
<dbReference type="PANTHER" id="PTHR30632">
    <property type="entry name" value="MOLYBDATE-BINDING PERIPLASMIC PROTEIN"/>
    <property type="match status" value="1"/>
</dbReference>
<dbReference type="EMBL" id="AOII01000088">
    <property type="protein sequence ID" value="ELY74550.1"/>
    <property type="molecule type" value="Genomic_DNA"/>
</dbReference>
<evidence type="ECO:0000256" key="1">
    <source>
        <dbReference type="ARBA" id="ARBA00009438"/>
    </source>
</evidence>
<dbReference type="GO" id="GO:0030973">
    <property type="term" value="F:molybdate ion binding"/>
    <property type="evidence" value="ECO:0007669"/>
    <property type="project" value="TreeGrafter"/>
</dbReference>
<dbReference type="CDD" id="cd13540">
    <property type="entry name" value="PBP2_ModA_WtpA"/>
    <property type="match status" value="1"/>
</dbReference>
<dbReference type="PANTHER" id="PTHR30632:SF16">
    <property type="entry name" value="MOLYBDATE_TUNGSTATE-BINDING PROTEIN WTPA"/>
    <property type="match status" value="1"/>
</dbReference>
<organism evidence="2 3">
    <name type="scientific">Natrinema pallidum DSM 3751</name>
    <dbReference type="NCBI Taxonomy" id="1227495"/>
    <lineage>
        <taxon>Archaea</taxon>
        <taxon>Methanobacteriati</taxon>
        <taxon>Methanobacteriota</taxon>
        <taxon>Stenosarchaea group</taxon>
        <taxon>Halobacteria</taxon>
        <taxon>Halobacteriales</taxon>
        <taxon>Natrialbaceae</taxon>
        <taxon>Natrinema</taxon>
    </lineage>
</organism>
<dbReference type="Pfam" id="PF13531">
    <property type="entry name" value="SBP_bac_11"/>
    <property type="match status" value="1"/>
</dbReference>
<dbReference type="GO" id="GO:0015689">
    <property type="term" value="P:molybdate ion transport"/>
    <property type="evidence" value="ECO:0007669"/>
    <property type="project" value="TreeGrafter"/>
</dbReference>
<dbReference type="Proteomes" id="UP000011618">
    <property type="component" value="Unassembled WGS sequence"/>
</dbReference>
<dbReference type="SUPFAM" id="SSF53850">
    <property type="entry name" value="Periplasmic binding protein-like II"/>
    <property type="match status" value="1"/>
</dbReference>
<accession>L9YK53</accession>
<dbReference type="PATRIC" id="fig|1227495.3.peg.3076"/>
<dbReference type="Gene3D" id="3.40.190.10">
    <property type="entry name" value="Periplasmic binding protein-like II"/>
    <property type="match status" value="2"/>
</dbReference>
<reference evidence="2 3" key="1">
    <citation type="journal article" date="2014" name="PLoS Genet.">
        <title>Phylogenetically driven sequencing of extremely halophilic archaea reveals strategies for static and dynamic osmo-response.</title>
        <authorList>
            <person name="Becker E.A."/>
            <person name="Seitzer P.M."/>
            <person name="Tritt A."/>
            <person name="Larsen D."/>
            <person name="Krusor M."/>
            <person name="Yao A.I."/>
            <person name="Wu D."/>
            <person name="Madern D."/>
            <person name="Eisen J.A."/>
            <person name="Darling A.E."/>
            <person name="Facciotti M.T."/>
        </authorList>
    </citation>
    <scope>NUCLEOTIDE SEQUENCE [LARGE SCALE GENOMIC DNA]</scope>
    <source>
        <strain evidence="2 3">DSM 3751</strain>
    </source>
</reference>
<comment type="caution">
    <text evidence="2">The sequence shown here is derived from an EMBL/GenBank/DDBJ whole genome shotgun (WGS) entry which is preliminary data.</text>
</comment>
<dbReference type="eggNOG" id="arCOG00219">
    <property type="taxonomic scope" value="Archaea"/>
</dbReference>
<evidence type="ECO:0000313" key="2">
    <source>
        <dbReference type="EMBL" id="ELY74550.1"/>
    </source>
</evidence>